<evidence type="ECO:0000313" key="2">
    <source>
        <dbReference type="Proteomes" id="UP000515598"/>
    </source>
</evidence>
<dbReference type="AlphaFoldDB" id="A0AAX1IGY1"/>
<evidence type="ECO:0000313" key="1">
    <source>
        <dbReference type="EMBL" id="QNG79161.1"/>
    </source>
</evidence>
<name>A0AAX1IGY1_STEMA</name>
<protein>
    <submittedName>
        <fullName evidence="1">Uncharacterized protein</fullName>
    </submittedName>
</protein>
<proteinExistence type="predicted"/>
<reference evidence="1 2" key="1">
    <citation type="submission" date="2020-08" db="EMBL/GenBank/DDBJ databases">
        <title>Phenotypic and transcriptomic analysis of seven clinical Stenotrophomonas maltophilia isolates identify a small set of shared and commonly regulated genes involved in biofilm lifestyle.</title>
        <authorList>
            <person name="Alio I."/>
            <person name="Gudzuhn M."/>
            <person name="Streit W."/>
        </authorList>
    </citation>
    <scope>NUCLEOTIDE SEQUENCE [LARGE SCALE GENOMIC DNA]</scope>
    <source>
        <strain evidence="1 2">UHH_SKK55</strain>
    </source>
</reference>
<sequence>MNTRTVVTTVPVRRRLLRRPCPHAAVACTPLVAHAGR</sequence>
<accession>A0AAX1IGY1</accession>
<dbReference type="Proteomes" id="UP000515598">
    <property type="component" value="Chromosome"/>
</dbReference>
<dbReference type="EMBL" id="CP060025">
    <property type="protein sequence ID" value="QNG79161.1"/>
    <property type="molecule type" value="Genomic_DNA"/>
</dbReference>
<gene>
    <name evidence="1" type="ORF">GPNADHDJ_03392</name>
</gene>
<organism evidence="1 2">
    <name type="scientific">Stenotrophomonas maltophilia</name>
    <name type="common">Pseudomonas maltophilia</name>
    <name type="synonym">Xanthomonas maltophilia</name>
    <dbReference type="NCBI Taxonomy" id="40324"/>
    <lineage>
        <taxon>Bacteria</taxon>
        <taxon>Pseudomonadati</taxon>
        <taxon>Pseudomonadota</taxon>
        <taxon>Gammaproteobacteria</taxon>
        <taxon>Lysobacterales</taxon>
        <taxon>Lysobacteraceae</taxon>
        <taxon>Stenotrophomonas</taxon>
        <taxon>Stenotrophomonas maltophilia group</taxon>
    </lineage>
</organism>